<evidence type="ECO:0000313" key="2">
    <source>
        <dbReference type="EMBL" id="MCQ8104430.1"/>
    </source>
</evidence>
<dbReference type="PANTHER" id="PTHR33383:SF1">
    <property type="entry name" value="MEMBRANE PROTEIN INSERTION EFFICIENCY FACTOR-RELATED"/>
    <property type="match status" value="1"/>
</dbReference>
<dbReference type="EMBL" id="JANIBJ010000016">
    <property type="protein sequence ID" value="MCQ8104430.1"/>
    <property type="molecule type" value="Genomic_DNA"/>
</dbReference>
<evidence type="ECO:0000256" key="1">
    <source>
        <dbReference type="HAMAP-Rule" id="MF_00386"/>
    </source>
</evidence>
<proteinExistence type="inferred from homology"/>
<dbReference type="Proteomes" id="UP001524499">
    <property type="component" value="Unassembled WGS sequence"/>
</dbReference>
<comment type="subcellular location">
    <subcellularLocation>
        <location evidence="1">Cell membrane</location>
        <topology evidence="1">Peripheral membrane protein</topology>
        <orientation evidence="1">Cytoplasmic side</orientation>
    </subcellularLocation>
</comment>
<dbReference type="SMART" id="SM01234">
    <property type="entry name" value="Haemolytic"/>
    <property type="match status" value="1"/>
</dbReference>
<accession>A0ABT1TG71</accession>
<comment type="caution">
    <text evidence="2">The sequence shown here is derived from an EMBL/GenBank/DDBJ whole genome shotgun (WGS) entry which is preliminary data.</text>
</comment>
<comment type="similarity">
    <text evidence="1">Belongs to the UPF0161 family.</text>
</comment>
<dbReference type="InterPro" id="IPR002696">
    <property type="entry name" value="Membr_insert_effic_factor_YidD"/>
</dbReference>
<comment type="function">
    <text evidence="1">Could be involved in insertion of integral membrane proteins into the membrane.</text>
</comment>
<organism evidence="2 3">
    <name type="scientific">Methylomonas subterranea</name>
    <dbReference type="NCBI Taxonomy" id="2952225"/>
    <lineage>
        <taxon>Bacteria</taxon>
        <taxon>Pseudomonadati</taxon>
        <taxon>Pseudomonadota</taxon>
        <taxon>Gammaproteobacteria</taxon>
        <taxon>Methylococcales</taxon>
        <taxon>Methylococcaceae</taxon>
        <taxon>Methylomonas</taxon>
    </lineage>
</organism>
<dbReference type="Pfam" id="PF01809">
    <property type="entry name" value="YidD"/>
    <property type="match status" value="1"/>
</dbReference>
<reference evidence="2 3" key="1">
    <citation type="submission" date="2022-07" db="EMBL/GenBank/DDBJ databases">
        <title>Methylomonas rivi sp. nov., Methylomonas rosea sp. nov., Methylomonas aureus sp. nov. and Methylomonas subterranea sp. nov., four novel methanotrophs isolated from a freshwater creek and the deep terrestrial subsurface.</title>
        <authorList>
            <person name="Abin C."/>
            <person name="Sankaranarayanan K."/>
            <person name="Garner C."/>
            <person name="Sindelar R."/>
            <person name="Kotary K."/>
            <person name="Garner R."/>
            <person name="Barclay S."/>
            <person name="Lawson P."/>
            <person name="Krumholz L."/>
        </authorList>
    </citation>
    <scope>NUCLEOTIDE SEQUENCE [LARGE SCALE GENOMIC DNA]</scope>
    <source>
        <strain evidence="2 3">SURF-2</strain>
    </source>
</reference>
<dbReference type="HAMAP" id="MF_00386">
    <property type="entry name" value="UPF0161_YidD"/>
    <property type="match status" value="1"/>
</dbReference>
<keyword evidence="1" id="KW-1003">Cell membrane</keyword>
<protein>
    <recommendedName>
        <fullName evidence="1">Putative membrane protein insertion efficiency factor</fullName>
    </recommendedName>
</protein>
<sequence>MRFLLITLIKVYKYFISPLLGPRCRFYPSCSSYGLEAIQLHGAAKGSYLTLRRLLKCHPFHEGGIDPVPEKLSK</sequence>
<dbReference type="NCBIfam" id="TIGR00278">
    <property type="entry name" value="membrane protein insertion efficiency factor YidD"/>
    <property type="match status" value="1"/>
</dbReference>
<evidence type="ECO:0000313" key="3">
    <source>
        <dbReference type="Proteomes" id="UP001524499"/>
    </source>
</evidence>
<dbReference type="RefSeq" id="WP_013820712.1">
    <property type="nucleotide sequence ID" value="NZ_JANIBJ010000016.1"/>
</dbReference>
<keyword evidence="1" id="KW-0472">Membrane</keyword>
<dbReference type="PANTHER" id="PTHR33383">
    <property type="entry name" value="MEMBRANE PROTEIN INSERTION EFFICIENCY FACTOR-RELATED"/>
    <property type="match status" value="1"/>
</dbReference>
<keyword evidence="3" id="KW-1185">Reference proteome</keyword>
<name>A0ABT1TG71_9GAMM</name>
<gene>
    <name evidence="2" type="primary">yidD</name>
    <name evidence="2" type="ORF">NP590_09980</name>
</gene>